<name>A0A4P7LL08_9BURK</name>
<evidence type="ECO:0008006" key="4">
    <source>
        <dbReference type="Google" id="ProtNLM"/>
    </source>
</evidence>
<feature type="chain" id="PRO_5020646790" description="DUF2282 domain-containing protein" evidence="1">
    <location>
        <begin position="20"/>
        <end position="107"/>
    </location>
</feature>
<evidence type="ECO:0000256" key="1">
    <source>
        <dbReference type="SAM" id="SignalP"/>
    </source>
</evidence>
<organism evidence="2 3">
    <name type="scientific">Cupriavidus oxalaticus</name>
    <dbReference type="NCBI Taxonomy" id="96344"/>
    <lineage>
        <taxon>Bacteria</taxon>
        <taxon>Pseudomonadati</taxon>
        <taxon>Pseudomonadota</taxon>
        <taxon>Betaproteobacteria</taxon>
        <taxon>Burkholderiales</taxon>
        <taxon>Burkholderiaceae</taxon>
        <taxon>Cupriavidus</taxon>
    </lineage>
</organism>
<evidence type="ECO:0000313" key="2">
    <source>
        <dbReference type="EMBL" id="QBY55489.1"/>
    </source>
</evidence>
<feature type="signal peptide" evidence="1">
    <location>
        <begin position="1"/>
        <end position="19"/>
    </location>
</feature>
<keyword evidence="2" id="KW-0614">Plasmid</keyword>
<geneLocation type="plasmid" evidence="2">
    <name>unnamed1</name>
</geneLocation>
<accession>A0A4P7LL08</accession>
<dbReference type="KEGG" id="cox:E0W60_31175"/>
<dbReference type="RefSeq" id="WP_135706730.1">
    <property type="nucleotide sequence ID" value="NZ_CP038636.1"/>
</dbReference>
<proteinExistence type="predicted"/>
<evidence type="ECO:0000313" key="3">
    <source>
        <dbReference type="Proteomes" id="UP000295294"/>
    </source>
</evidence>
<dbReference type="OrthoDB" id="9926523at2"/>
<protein>
    <recommendedName>
        <fullName evidence="4">DUF2282 domain-containing protein</fullName>
    </recommendedName>
</protein>
<dbReference type="Proteomes" id="UP000295294">
    <property type="component" value="Plasmid unnamed1"/>
</dbReference>
<sequence>MKPKFAALILGTTFSMAHAGTPVYGVSKDLGEALEKSVSAVEKAAQAHGTCVSTYPSLDTCKEAKGYWQCTAIRANHKGSCANKPSDLDNVIKAAKGLSGPAAKLGL</sequence>
<dbReference type="EMBL" id="CP038636">
    <property type="protein sequence ID" value="QBY55489.1"/>
    <property type="molecule type" value="Genomic_DNA"/>
</dbReference>
<keyword evidence="1" id="KW-0732">Signal</keyword>
<dbReference type="AlphaFoldDB" id="A0A4P7LL08"/>
<reference evidence="2 3" key="1">
    <citation type="submission" date="2019-03" db="EMBL/GenBank/DDBJ databases">
        <title>Efficiently degradation of phenoxyalkanoic acid herbicides by Cupriavidus oxalaticus strain X32.</title>
        <authorList>
            <person name="Sheng X."/>
        </authorList>
    </citation>
    <scope>NUCLEOTIDE SEQUENCE [LARGE SCALE GENOMIC DNA]</scope>
    <source>
        <strain evidence="2 3">X32</strain>
        <plasmid evidence="2 3">unnamed1</plasmid>
    </source>
</reference>
<gene>
    <name evidence="2" type="ORF">E0W60_31175</name>
</gene>